<keyword evidence="5 7" id="KW-0040">ANK repeat</keyword>
<gene>
    <name evidence="10" type="ORF">HID58_010669</name>
</gene>
<feature type="repeat" description="ANK" evidence="7">
    <location>
        <begin position="1019"/>
        <end position="1039"/>
    </location>
</feature>
<name>A0ABQ8DVY2_BRANA</name>
<proteinExistence type="predicted"/>
<evidence type="ECO:0000259" key="9">
    <source>
        <dbReference type="Pfam" id="PF13962"/>
    </source>
</evidence>
<dbReference type="Pfam" id="PF13962">
    <property type="entry name" value="PGG"/>
    <property type="match status" value="2"/>
</dbReference>
<dbReference type="Proteomes" id="UP000824890">
    <property type="component" value="Unassembled WGS sequence"/>
</dbReference>
<feature type="domain" description="PGG" evidence="9">
    <location>
        <begin position="428"/>
        <end position="535"/>
    </location>
</feature>
<evidence type="ECO:0000256" key="8">
    <source>
        <dbReference type="SAM" id="Phobius"/>
    </source>
</evidence>
<dbReference type="Pfam" id="PF00023">
    <property type="entry name" value="Ank"/>
    <property type="match status" value="1"/>
</dbReference>
<feature type="transmembrane region" description="Helical" evidence="8">
    <location>
        <begin position="477"/>
        <end position="500"/>
    </location>
</feature>
<organism evidence="10 11">
    <name type="scientific">Brassica napus</name>
    <name type="common">Rape</name>
    <dbReference type="NCBI Taxonomy" id="3708"/>
    <lineage>
        <taxon>Eukaryota</taxon>
        <taxon>Viridiplantae</taxon>
        <taxon>Streptophyta</taxon>
        <taxon>Embryophyta</taxon>
        <taxon>Tracheophyta</taxon>
        <taxon>Spermatophyta</taxon>
        <taxon>Magnoliopsida</taxon>
        <taxon>eudicotyledons</taxon>
        <taxon>Gunneridae</taxon>
        <taxon>Pentapetalae</taxon>
        <taxon>rosids</taxon>
        <taxon>malvids</taxon>
        <taxon>Brassicales</taxon>
        <taxon>Brassicaceae</taxon>
        <taxon>Brassiceae</taxon>
        <taxon>Brassica</taxon>
    </lineage>
</organism>
<evidence type="ECO:0000256" key="3">
    <source>
        <dbReference type="ARBA" id="ARBA00022737"/>
    </source>
</evidence>
<feature type="transmembrane region" description="Helical" evidence="8">
    <location>
        <begin position="1221"/>
        <end position="1245"/>
    </location>
</feature>
<evidence type="ECO:0000256" key="5">
    <source>
        <dbReference type="ARBA" id="ARBA00023043"/>
    </source>
</evidence>
<dbReference type="InterPro" id="IPR036770">
    <property type="entry name" value="Ankyrin_rpt-contain_sf"/>
</dbReference>
<sequence>MDCSEARTDKIEAQRLTGVSHDIESVPDFLTNLRLSDLYNLPGEYVEMHPEIFNAMRAGNIEYLERMKSYGTPMACLKSDLGDSVLHLAAAWGHLELVKSLVSECPSLLLESNGKGQLPLHVAARAGHSAVVEALILSITFFAERFSEEGREKLNLFVLKDEYGDTPLHLALKDLHEKTEYQQRSTKSSLSHLIMHCFRSISVSDPSTHLVETAACLLASFLANKNGISPLYLAIEAGNVSLVNAMLNRSGNNVQSKNLTSELEGRKSLVHAALMAKSTDVLDVILSEDTGLLNERDEEGRTCLSVGASMGYYKGICKSGKAVSFLLGYVRRLYTKYHLINEQDVDGNTPLHLATINWRPRTVDSLTSFASTKTNILNIQNKDGLRPLDLAELTLMVLLCVYAPRGVAWLPTSGMTLRSRSEHHLDANKYKDHINALLLVAALVATVTFAAGFTIPGGFNSSAPNMGMAVLAYDSTLFFFLVLDTLAMQSSVVAIVALIWAQLGDPAIVHRAFHLALPSLFLALLSMSWAFVAALQATIKQNSVLINVISITSMVFYGLIIFLLAPYVIPQVPGFPFLQRLTRIYLILLLIFVNEDDSGRHYTSGSDNMCVKSVAESVGSSSANQVGNSNRINDILNRLTTNIFLGVELPMGRSDVRYDGQKKYISSRMYLAHETRSIDFLNLPTLFSDTGTTVPMSPKTIAAVRAGDETFVRDMTIDVELALSSVNDHGNTMLHLAAAAGHTSLVCYMLYAYPGLLMKSNLMGEVALHIAAGAGHLDVVEALVSYINDKITRAVAKKIYFAKNRNEDNALHVALKRKHVKVASCLVSAEQCLSFVPNKDGFSPLYLAIEAGQADLAKHMWKHSNNGSSSTYCLASKVGGRSIVHGAMKAKRKDLIAAILNEDASLINLRDEGRTCLSFGASIGYYEGVYYLLDKSIDSVYVSNDDGSFPIHMAAKYGHVKILKAILKRCPDALELLDIDGQNILHVAAKNGKAEVIKFILRCYKDKNKEKLINEEDVNGNTPLHLATKNWHPKVVSMLTWDNRVDLETLNHNGLTAIDVAEENMDSSYTFFQRLTWMALISAGAPSGPNPITSTLVTDNPDGGKHKDRINTLLLVATLVATMTFTAGFTLPGGYNGSAPNLGMATLAKKTAFQVFLLFDTLAMYCSIVAVVALIWAHLGDISLIMKAFNLALPLLGFALISMSIAFMAGTYASISHLPFLAYFILGIGLFFLLALLLIIIPYVSPHYTTNLFLRHIFYCPYFLMLLAAGDNRNND</sequence>
<feature type="repeat" description="ANK" evidence="7">
    <location>
        <begin position="115"/>
        <end position="136"/>
    </location>
</feature>
<reference evidence="10 11" key="1">
    <citation type="submission" date="2021-05" db="EMBL/GenBank/DDBJ databases">
        <title>Genome Assembly of Synthetic Allotetraploid Brassica napus Reveals Homoeologous Exchanges between Subgenomes.</title>
        <authorList>
            <person name="Davis J.T."/>
        </authorList>
    </citation>
    <scope>NUCLEOTIDE SEQUENCE [LARGE SCALE GENOMIC DNA]</scope>
    <source>
        <strain evidence="11">cv. Da-Ae</strain>
        <tissue evidence="10">Seedling</tissue>
    </source>
</reference>
<feature type="transmembrane region" description="Helical" evidence="8">
    <location>
        <begin position="544"/>
        <end position="565"/>
    </location>
</feature>
<feature type="transmembrane region" description="Helical" evidence="8">
    <location>
        <begin position="1191"/>
        <end position="1215"/>
    </location>
</feature>
<feature type="repeat" description="ANK" evidence="7">
    <location>
        <begin position="946"/>
        <end position="969"/>
    </location>
</feature>
<comment type="subcellular location">
    <subcellularLocation>
        <location evidence="1">Membrane</location>
        <topology evidence="1">Multi-pass membrane protein</topology>
    </subcellularLocation>
</comment>
<keyword evidence="3" id="KW-0677">Repeat</keyword>
<comment type="caution">
    <text evidence="10">The sequence shown here is derived from an EMBL/GenBank/DDBJ whole genome shotgun (WGS) entry which is preliminary data.</text>
</comment>
<dbReference type="InterPro" id="IPR026961">
    <property type="entry name" value="PGG_dom"/>
</dbReference>
<keyword evidence="6 8" id="KW-0472">Membrane</keyword>
<feature type="transmembrane region" description="Helical" evidence="8">
    <location>
        <begin position="733"/>
        <end position="753"/>
    </location>
</feature>
<dbReference type="InterPro" id="IPR002110">
    <property type="entry name" value="Ankyrin_rpt"/>
</dbReference>
<dbReference type="PANTHER" id="PTHR24186:SF46">
    <property type="entry name" value="PROTEIN ACCELERATED CELL DEATH 6-LIKE"/>
    <property type="match status" value="1"/>
</dbReference>
<evidence type="ECO:0000313" key="11">
    <source>
        <dbReference type="Proteomes" id="UP000824890"/>
    </source>
</evidence>
<feature type="repeat" description="ANK" evidence="7">
    <location>
        <begin position="81"/>
        <end position="113"/>
    </location>
</feature>
<dbReference type="PROSITE" id="PS50297">
    <property type="entry name" value="ANK_REP_REGION"/>
    <property type="match status" value="8"/>
</dbReference>
<evidence type="ECO:0000313" key="10">
    <source>
        <dbReference type="EMBL" id="KAH0933552.1"/>
    </source>
</evidence>
<feature type="transmembrane region" description="Helical" evidence="8">
    <location>
        <begin position="1155"/>
        <end position="1179"/>
    </location>
</feature>
<feature type="repeat" description="ANK" evidence="7">
    <location>
        <begin position="226"/>
        <end position="259"/>
    </location>
</feature>
<evidence type="ECO:0000256" key="6">
    <source>
        <dbReference type="ARBA" id="ARBA00023136"/>
    </source>
</evidence>
<accession>A0ABQ8DVY2</accession>
<feature type="repeat" description="ANK" evidence="7">
    <location>
        <begin position="763"/>
        <end position="785"/>
    </location>
</feature>
<keyword evidence="11" id="KW-1185">Reference proteome</keyword>
<evidence type="ECO:0000256" key="2">
    <source>
        <dbReference type="ARBA" id="ARBA00022692"/>
    </source>
</evidence>
<feature type="repeat" description="ANK" evidence="7">
    <location>
        <begin position="980"/>
        <end position="1002"/>
    </location>
</feature>
<dbReference type="PANTHER" id="PTHR24186">
    <property type="entry name" value="PROTEIN PHOSPHATASE 1 REGULATORY SUBUNIT"/>
    <property type="match status" value="1"/>
</dbReference>
<protein>
    <recommendedName>
        <fullName evidence="9">PGG domain-containing protein</fullName>
    </recommendedName>
</protein>
<keyword evidence="2 8" id="KW-0812">Transmembrane</keyword>
<evidence type="ECO:0000256" key="4">
    <source>
        <dbReference type="ARBA" id="ARBA00022989"/>
    </source>
</evidence>
<keyword evidence="4 8" id="KW-1133">Transmembrane helix</keyword>
<dbReference type="SMART" id="SM00248">
    <property type="entry name" value="ANK"/>
    <property type="match status" value="15"/>
</dbReference>
<feature type="domain" description="PGG" evidence="9">
    <location>
        <begin position="1106"/>
        <end position="1213"/>
    </location>
</feature>
<feature type="transmembrane region" description="Helical" evidence="8">
    <location>
        <begin position="1252"/>
        <end position="1270"/>
    </location>
</feature>
<dbReference type="EMBL" id="JAGKQM010000003">
    <property type="protein sequence ID" value="KAH0933552.1"/>
    <property type="molecule type" value="Genomic_DNA"/>
</dbReference>
<evidence type="ECO:0000256" key="1">
    <source>
        <dbReference type="ARBA" id="ARBA00004141"/>
    </source>
</evidence>
<feature type="transmembrane region" description="Helical" evidence="8">
    <location>
        <begin position="1113"/>
        <end position="1135"/>
    </location>
</feature>
<feature type="transmembrane region" description="Helical" evidence="8">
    <location>
        <begin position="512"/>
        <end position="532"/>
    </location>
</feature>
<evidence type="ECO:0000256" key="7">
    <source>
        <dbReference type="PROSITE-ProRule" id="PRU00023"/>
    </source>
</evidence>
<feature type="transmembrane region" description="Helical" evidence="8">
    <location>
        <begin position="433"/>
        <end position="457"/>
    </location>
</feature>
<dbReference type="SUPFAM" id="SSF48403">
    <property type="entry name" value="Ankyrin repeat"/>
    <property type="match status" value="2"/>
</dbReference>
<dbReference type="PROSITE" id="PS50088">
    <property type="entry name" value="ANK_REPEAT"/>
    <property type="match status" value="8"/>
</dbReference>
<dbReference type="Gene3D" id="1.25.40.20">
    <property type="entry name" value="Ankyrin repeat-containing domain"/>
    <property type="match status" value="3"/>
</dbReference>
<dbReference type="Pfam" id="PF12796">
    <property type="entry name" value="Ank_2"/>
    <property type="match status" value="3"/>
</dbReference>
<feature type="repeat" description="ANK" evidence="7">
    <location>
        <begin position="729"/>
        <end position="750"/>
    </location>
</feature>